<gene>
    <name evidence="1" type="ORF">O181_091672</name>
</gene>
<accession>A0A9Q3IY08</accession>
<protein>
    <recommendedName>
        <fullName evidence="3">DDE Tnp4 domain-containing protein</fullName>
    </recommendedName>
</protein>
<proteinExistence type="predicted"/>
<evidence type="ECO:0000313" key="2">
    <source>
        <dbReference type="Proteomes" id="UP000765509"/>
    </source>
</evidence>
<name>A0A9Q3IY08_9BASI</name>
<sequence length="151" mass="17481">HQQCRSIRCGRRFNPWIKEDLYNENCFIGLFRMGRQDFFLLIRVLLNYIPNAFQQDVRGLTIEEKVRITLYRLGHGTSYDTVGHVFNVGKATAYQVSNEKLILMLCIFPAADDVEKWAEIKESFRLRQGLRNIIGAIDGTHIPIIPPANDQ</sequence>
<reference evidence="1" key="1">
    <citation type="submission" date="2021-03" db="EMBL/GenBank/DDBJ databases">
        <title>Draft genome sequence of rust myrtle Austropuccinia psidii MF-1, a brazilian biotype.</title>
        <authorList>
            <person name="Quecine M.C."/>
            <person name="Pachon D.M.R."/>
            <person name="Bonatelli M.L."/>
            <person name="Correr F.H."/>
            <person name="Franceschini L.M."/>
            <person name="Leite T.F."/>
            <person name="Margarido G.R.A."/>
            <person name="Almeida C.A."/>
            <person name="Ferrarezi J.A."/>
            <person name="Labate C.A."/>
        </authorList>
    </citation>
    <scope>NUCLEOTIDE SEQUENCE</scope>
    <source>
        <strain evidence="1">MF-1</strain>
    </source>
</reference>
<dbReference type="OrthoDB" id="2504952at2759"/>
<dbReference type="AlphaFoldDB" id="A0A9Q3IY08"/>
<keyword evidence="2" id="KW-1185">Reference proteome</keyword>
<comment type="caution">
    <text evidence="1">The sequence shown here is derived from an EMBL/GenBank/DDBJ whole genome shotgun (WGS) entry which is preliminary data.</text>
</comment>
<feature type="non-terminal residue" evidence="1">
    <location>
        <position position="1"/>
    </location>
</feature>
<evidence type="ECO:0000313" key="1">
    <source>
        <dbReference type="EMBL" id="MBW0551957.1"/>
    </source>
</evidence>
<dbReference type="EMBL" id="AVOT02057956">
    <property type="protein sequence ID" value="MBW0551957.1"/>
    <property type="molecule type" value="Genomic_DNA"/>
</dbReference>
<evidence type="ECO:0008006" key="3">
    <source>
        <dbReference type="Google" id="ProtNLM"/>
    </source>
</evidence>
<dbReference type="Proteomes" id="UP000765509">
    <property type="component" value="Unassembled WGS sequence"/>
</dbReference>
<organism evidence="1 2">
    <name type="scientific">Austropuccinia psidii MF-1</name>
    <dbReference type="NCBI Taxonomy" id="1389203"/>
    <lineage>
        <taxon>Eukaryota</taxon>
        <taxon>Fungi</taxon>
        <taxon>Dikarya</taxon>
        <taxon>Basidiomycota</taxon>
        <taxon>Pucciniomycotina</taxon>
        <taxon>Pucciniomycetes</taxon>
        <taxon>Pucciniales</taxon>
        <taxon>Sphaerophragmiaceae</taxon>
        <taxon>Austropuccinia</taxon>
    </lineage>
</organism>